<organism evidence="1 2">
    <name type="scientific">Nitrosopumilus maritimus (strain SCM1)</name>
    <dbReference type="NCBI Taxonomy" id="436308"/>
    <lineage>
        <taxon>Archaea</taxon>
        <taxon>Nitrososphaerota</taxon>
        <taxon>Nitrososphaeria</taxon>
        <taxon>Nitrosopumilales</taxon>
        <taxon>Nitrosopumilaceae</taxon>
        <taxon>Nitrosopumilus</taxon>
    </lineage>
</organism>
<dbReference type="Gene3D" id="3.90.550.10">
    <property type="entry name" value="Spore Coat Polysaccharide Biosynthesis Protein SpsA, Chain A"/>
    <property type="match status" value="1"/>
</dbReference>
<accession>A9A1R4</accession>
<dbReference type="InterPro" id="IPR029044">
    <property type="entry name" value="Nucleotide-diphossugar_trans"/>
</dbReference>
<dbReference type="PANTHER" id="PTHR42866:SF1">
    <property type="entry name" value="SPORE COAT POLYSACCHARIDE BIOSYNTHESIS PROTEIN SPSF"/>
    <property type="match status" value="1"/>
</dbReference>
<keyword evidence="1" id="KW-0548">Nucleotidyltransferase</keyword>
<dbReference type="OrthoDB" id="10155at2157"/>
<proteinExistence type="predicted"/>
<dbReference type="STRING" id="436308.Nmar_0135"/>
<dbReference type="FunFam" id="3.90.550.10:FF:000188">
    <property type="entry name" value="Polysaccharide biosynthesis protein"/>
    <property type="match status" value="1"/>
</dbReference>
<name>A9A1R4_NITMS</name>
<dbReference type="InterPro" id="IPR003329">
    <property type="entry name" value="Cytidylyl_trans"/>
</dbReference>
<dbReference type="CDD" id="cd02518">
    <property type="entry name" value="GT2_SpsF"/>
    <property type="match status" value="1"/>
</dbReference>
<dbReference type="EMBL" id="CP000866">
    <property type="protein sequence ID" value="ABX12035.1"/>
    <property type="molecule type" value="Genomic_DNA"/>
</dbReference>
<keyword evidence="2" id="KW-1185">Reference proteome</keyword>
<dbReference type="EnsemblBacteria" id="ABX12035">
    <property type="protein sequence ID" value="ABX12035"/>
    <property type="gene ID" value="Nmar_0135"/>
</dbReference>
<dbReference type="GeneID" id="5774320"/>
<protein>
    <submittedName>
        <fullName evidence="1">Acylneuraminate cytidylyltransferase</fullName>
    </submittedName>
</protein>
<dbReference type="PhylomeDB" id="A9A1R4"/>
<evidence type="ECO:0000313" key="2">
    <source>
        <dbReference type="Proteomes" id="UP000000792"/>
    </source>
</evidence>
<dbReference type="RefSeq" id="WP_012214522.1">
    <property type="nucleotide sequence ID" value="NC_010085.1"/>
</dbReference>
<dbReference type="Pfam" id="PF02348">
    <property type="entry name" value="CTP_transf_3"/>
    <property type="match status" value="1"/>
</dbReference>
<dbReference type="InParanoid" id="A9A1R4"/>
<dbReference type="eggNOG" id="arCOG04817">
    <property type="taxonomic scope" value="Archaea"/>
</dbReference>
<dbReference type="Proteomes" id="UP000000792">
    <property type="component" value="Chromosome"/>
</dbReference>
<dbReference type="PANTHER" id="PTHR42866">
    <property type="entry name" value="3-DEOXY-MANNO-OCTULOSONATE CYTIDYLYLTRANSFERASE"/>
    <property type="match status" value="1"/>
</dbReference>
<evidence type="ECO:0000313" key="1">
    <source>
        <dbReference type="EMBL" id="ABX12035.1"/>
    </source>
</evidence>
<dbReference type="HOGENOM" id="CLU_072501_0_0_2"/>
<dbReference type="SUPFAM" id="SSF53448">
    <property type="entry name" value="Nucleotide-diphospho-sugar transferases"/>
    <property type="match status" value="1"/>
</dbReference>
<dbReference type="KEGG" id="nmr:Nmar_0135"/>
<sequence length="252" mass="29612">MKFCNVGIIIQARTGSDRFPKKVLASIEKKPMIWHIVNRCKKVKNIDKIILATTTLKEDYPLISLAKKNKIEYFRGSKNDVLDRFYQCSTSNNLDIIIRITGDCPLVDPKLIDQFLDFFSHKKYDYVSNTINPTYPDGLDIEIFSFKALKKAWNMSKKKSNREHVTTFIKHHPEKFKIKNFENNTNLSNYRLTVDHKNDLKLIRKIYKEFRPNIKFSTKSVISLLNKNPELFKINQNISRNEGYEKSLLNDN</sequence>
<dbReference type="AlphaFoldDB" id="A9A1R4"/>
<gene>
    <name evidence="1" type="ordered locus">Nmar_0135</name>
</gene>
<dbReference type="GO" id="GO:0016779">
    <property type="term" value="F:nucleotidyltransferase activity"/>
    <property type="evidence" value="ECO:0007669"/>
    <property type="project" value="UniProtKB-KW"/>
</dbReference>
<reference evidence="1 2" key="1">
    <citation type="journal article" date="2010" name="Proc. Natl. Acad. Sci. U.S.A.">
        <title>Nitrosopumilus maritimus genome reveals unique mechanisms for nitrification and autotrophy in globally distributed marine crenarchaea.</title>
        <authorList>
            <person name="Walker C.B."/>
            <person name="de la Torre J.R."/>
            <person name="Klotz M.G."/>
            <person name="Urakawa H."/>
            <person name="Pinel N."/>
            <person name="Arp D.J."/>
            <person name="Brochier-Armanet C."/>
            <person name="Chain P.S."/>
            <person name="Chan P.P."/>
            <person name="Gollabgir A."/>
            <person name="Hemp J."/>
            <person name="Hugler M."/>
            <person name="Karr E.A."/>
            <person name="Konneke M."/>
            <person name="Shin M."/>
            <person name="Lawton T.J."/>
            <person name="Lowe T."/>
            <person name="Martens-Habbena W."/>
            <person name="Sayavedra-Soto L.A."/>
            <person name="Lang D."/>
            <person name="Sievert S.M."/>
            <person name="Rosenzweig A.C."/>
            <person name="Manning G."/>
            <person name="Stahl D.A."/>
        </authorList>
    </citation>
    <scope>NUCLEOTIDE SEQUENCE [LARGE SCALE GENOMIC DNA]</scope>
    <source>
        <strain evidence="1 2">SCM1</strain>
    </source>
</reference>
<keyword evidence="1" id="KW-0808">Transferase</keyword>